<dbReference type="AlphaFoldDB" id="A0A5C6E711"/>
<gene>
    <name evidence="2" type="ORF">Q31b_12460</name>
</gene>
<dbReference type="EMBL" id="SJPY01000002">
    <property type="protein sequence ID" value="TWU43717.1"/>
    <property type="molecule type" value="Genomic_DNA"/>
</dbReference>
<comment type="caution">
    <text evidence="2">The sequence shown here is derived from an EMBL/GenBank/DDBJ whole genome shotgun (WGS) entry which is preliminary data.</text>
</comment>
<feature type="compositionally biased region" description="Low complexity" evidence="1">
    <location>
        <begin position="177"/>
        <end position="191"/>
    </location>
</feature>
<accession>A0A5C6E711</accession>
<reference evidence="2 3" key="1">
    <citation type="submission" date="2019-02" db="EMBL/GenBank/DDBJ databases">
        <title>Deep-cultivation of Planctomycetes and their phenomic and genomic characterization uncovers novel biology.</title>
        <authorList>
            <person name="Wiegand S."/>
            <person name="Jogler M."/>
            <person name="Boedeker C."/>
            <person name="Pinto D."/>
            <person name="Vollmers J."/>
            <person name="Rivas-Marin E."/>
            <person name="Kohn T."/>
            <person name="Peeters S.H."/>
            <person name="Heuer A."/>
            <person name="Rast P."/>
            <person name="Oberbeckmann S."/>
            <person name="Bunk B."/>
            <person name="Jeske O."/>
            <person name="Meyerdierks A."/>
            <person name="Storesund J.E."/>
            <person name="Kallscheuer N."/>
            <person name="Luecker S."/>
            <person name="Lage O.M."/>
            <person name="Pohl T."/>
            <person name="Merkel B.J."/>
            <person name="Hornburger P."/>
            <person name="Mueller R.-W."/>
            <person name="Bruemmer F."/>
            <person name="Labrenz M."/>
            <person name="Spormann A.M."/>
            <person name="Op Den Camp H."/>
            <person name="Overmann J."/>
            <person name="Amann R."/>
            <person name="Jetten M.S.M."/>
            <person name="Mascher T."/>
            <person name="Medema M.H."/>
            <person name="Devos D.P."/>
            <person name="Kaster A.-K."/>
            <person name="Ovreas L."/>
            <person name="Rohde M."/>
            <person name="Galperin M.Y."/>
            <person name="Jogler C."/>
        </authorList>
    </citation>
    <scope>NUCLEOTIDE SEQUENCE [LARGE SCALE GENOMIC DNA]</scope>
    <source>
        <strain evidence="2 3">Q31b</strain>
    </source>
</reference>
<name>A0A5C6E711_9BACT</name>
<organism evidence="2 3">
    <name type="scientific">Novipirellula aureliae</name>
    <dbReference type="NCBI Taxonomy" id="2527966"/>
    <lineage>
        <taxon>Bacteria</taxon>
        <taxon>Pseudomonadati</taxon>
        <taxon>Planctomycetota</taxon>
        <taxon>Planctomycetia</taxon>
        <taxon>Pirellulales</taxon>
        <taxon>Pirellulaceae</taxon>
        <taxon>Novipirellula</taxon>
    </lineage>
</organism>
<protein>
    <recommendedName>
        <fullName evidence="4">DUF4139 domain-containing protein</fullName>
    </recommendedName>
</protein>
<keyword evidence="3" id="KW-1185">Reference proteome</keyword>
<proteinExistence type="predicted"/>
<evidence type="ECO:0000313" key="2">
    <source>
        <dbReference type="EMBL" id="TWU43717.1"/>
    </source>
</evidence>
<dbReference type="Proteomes" id="UP000315471">
    <property type="component" value="Unassembled WGS sequence"/>
</dbReference>
<evidence type="ECO:0000313" key="3">
    <source>
        <dbReference type="Proteomes" id="UP000315471"/>
    </source>
</evidence>
<sequence length="630" mass="69994">MAMLVTPIWLWAKNARLVALIITISQFCTLPNIGVAGDSPSNLTVASRLDLKTERVVVFKDGYCLVVKQGKATTDADGVAYTDDVPDAAVLGSFWAVPEKGTIQSLVAGWVDTESTMARELNCTNIMEVVKSNLGKACSLEVDQERIEGRLLKILSNDELANNLSAANFNDPSDSMRLSSQLSASQSTRSLGSRTATTSISDVGGEYFLLRTQSGDMMIRADMVRNLTIENMNSLIEKTMITKSRHKRLTMKFAQANAEVNVNLMYFRPDVRWIPTYRINLTGQALAPGKDPSPEKQASQQQKAEMIMQGEILNEAEDFTNVPFHVVVGVPNFRFRTIPSPIVLEATLRNSLAQAAPSIMGRGNHLMSNAVFTQQISDFRSRPATQDETTAIDLPDELNGKGGNDMFVYQLAPMTLRRGERAIVPILHTDIAYRDIYTWDIQMTHSENFVASTVDSPSPLRLSEARVWRQVELVNNSNVPWTTGAAMIVDEMQPLAQELLTYTSPGSSCRVPVTVSVDLRGKAEDTETGRELKVLSWRGHDYARVTGKIEAELTNQKKEPVTLAVQLRFGGKATKLSDNGKVVLEAYHAEDWHEQRGDPINNSSVIRWTETILPGESFKPTVDYEYYLRY</sequence>
<feature type="region of interest" description="Disordered" evidence="1">
    <location>
        <begin position="177"/>
        <end position="196"/>
    </location>
</feature>
<evidence type="ECO:0008006" key="4">
    <source>
        <dbReference type="Google" id="ProtNLM"/>
    </source>
</evidence>
<evidence type="ECO:0000256" key="1">
    <source>
        <dbReference type="SAM" id="MobiDB-lite"/>
    </source>
</evidence>